<name>A0A5B9PFU3_9BACT</name>
<evidence type="ECO:0000313" key="2">
    <source>
        <dbReference type="Proteomes" id="UP000322214"/>
    </source>
</evidence>
<dbReference type="RefSeq" id="WP_148618980.1">
    <property type="nucleotide sequence ID" value="NZ_CP042912.1"/>
</dbReference>
<accession>A0A5B9PFU3</accession>
<dbReference type="Proteomes" id="UP000322214">
    <property type="component" value="Chromosome"/>
</dbReference>
<evidence type="ECO:0000313" key="1">
    <source>
        <dbReference type="EMBL" id="QEG24065.1"/>
    </source>
</evidence>
<protein>
    <submittedName>
        <fullName evidence="1">Uncharacterized protein</fullName>
    </submittedName>
</protein>
<reference evidence="1 2" key="1">
    <citation type="submission" date="2019-08" db="EMBL/GenBank/DDBJ databases">
        <title>Deep-cultivation of Planctomycetes and their phenomic and genomic characterization uncovers novel biology.</title>
        <authorList>
            <person name="Wiegand S."/>
            <person name="Jogler M."/>
            <person name="Boedeker C."/>
            <person name="Pinto D."/>
            <person name="Vollmers J."/>
            <person name="Rivas-Marin E."/>
            <person name="Kohn T."/>
            <person name="Peeters S.H."/>
            <person name="Heuer A."/>
            <person name="Rast P."/>
            <person name="Oberbeckmann S."/>
            <person name="Bunk B."/>
            <person name="Jeske O."/>
            <person name="Meyerdierks A."/>
            <person name="Storesund J.E."/>
            <person name="Kallscheuer N."/>
            <person name="Luecker S."/>
            <person name="Lage O.M."/>
            <person name="Pohl T."/>
            <person name="Merkel B.J."/>
            <person name="Hornburger P."/>
            <person name="Mueller R.-W."/>
            <person name="Bruemmer F."/>
            <person name="Labrenz M."/>
            <person name="Spormann A.M."/>
            <person name="Op den Camp H."/>
            <person name="Overmann J."/>
            <person name="Amann R."/>
            <person name="Jetten M.S.M."/>
            <person name="Mascher T."/>
            <person name="Medema M.H."/>
            <person name="Devos D.P."/>
            <person name="Kaster A.-K."/>
            <person name="Ovreas L."/>
            <person name="Rohde M."/>
            <person name="Galperin M.Y."/>
            <person name="Jogler C."/>
        </authorList>
    </citation>
    <scope>NUCLEOTIDE SEQUENCE [LARGE SCALE GENOMIC DNA]</scope>
    <source>
        <strain evidence="1 2">FC18</strain>
    </source>
</reference>
<gene>
    <name evidence="1" type="ORF">MFFC18_39810</name>
</gene>
<organism evidence="1 2">
    <name type="scientific">Mariniblastus fucicola</name>
    <dbReference type="NCBI Taxonomy" id="980251"/>
    <lineage>
        <taxon>Bacteria</taxon>
        <taxon>Pseudomonadati</taxon>
        <taxon>Planctomycetota</taxon>
        <taxon>Planctomycetia</taxon>
        <taxon>Pirellulales</taxon>
        <taxon>Pirellulaceae</taxon>
        <taxon>Mariniblastus</taxon>
    </lineage>
</organism>
<keyword evidence="2" id="KW-1185">Reference proteome</keyword>
<dbReference type="AlphaFoldDB" id="A0A5B9PFU3"/>
<sequence>MVSAECVHADSGEFLQLILGAREITDEDERNAFSKDVIDGIVEGLQADGMKNVRMSGPERDGKRKNQFIYRATGEIQNGVKLHMDMRFKFGDTSLVIVAFGDSPERASELSKVINTANKNRDGEEFKSALDRFRRIDARQLGFSIEPPPLDMALVVSDASSMRLQSPGGAYIFVRTMAIKDEFDIDKAWAMMQKMAISPNAGADDEGNAKIDGQEARFKSYFQSAGSDKLWGTTWLFANEDRFYLVTGMCLENKKGSEGKAILRSIKGLKFDQE</sequence>
<proteinExistence type="predicted"/>
<dbReference type="KEGG" id="mff:MFFC18_39810"/>
<dbReference type="EMBL" id="CP042912">
    <property type="protein sequence ID" value="QEG24065.1"/>
    <property type="molecule type" value="Genomic_DNA"/>
</dbReference>